<dbReference type="Proteomes" id="UP001190700">
    <property type="component" value="Unassembled WGS sequence"/>
</dbReference>
<evidence type="ECO:0000313" key="3">
    <source>
        <dbReference type="Proteomes" id="UP001190700"/>
    </source>
</evidence>
<accession>A0AAE0LCV9</accession>
<name>A0AAE0LCV9_9CHLO</name>
<dbReference type="AlphaFoldDB" id="A0AAE0LCV9"/>
<organism evidence="2 3">
    <name type="scientific">Cymbomonas tetramitiformis</name>
    <dbReference type="NCBI Taxonomy" id="36881"/>
    <lineage>
        <taxon>Eukaryota</taxon>
        <taxon>Viridiplantae</taxon>
        <taxon>Chlorophyta</taxon>
        <taxon>Pyramimonadophyceae</taxon>
        <taxon>Pyramimonadales</taxon>
        <taxon>Pyramimonadaceae</taxon>
        <taxon>Cymbomonas</taxon>
    </lineage>
</organism>
<dbReference type="InterPro" id="IPR041698">
    <property type="entry name" value="Methyltransf_25"/>
</dbReference>
<reference evidence="2 3" key="1">
    <citation type="journal article" date="2015" name="Genome Biol. Evol.">
        <title>Comparative Genomics of a Bacterivorous Green Alga Reveals Evolutionary Causalities and Consequences of Phago-Mixotrophic Mode of Nutrition.</title>
        <authorList>
            <person name="Burns J.A."/>
            <person name="Paasch A."/>
            <person name="Narechania A."/>
            <person name="Kim E."/>
        </authorList>
    </citation>
    <scope>NUCLEOTIDE SEQUENCE [LARGE SCALE GENOMIC DNA]</scope>
    <source>
        <strain evidence="2 3">PLY_AMNH</strain>
    </source>
</reference>
<dbReference type="CDD" id="cd00158">
    <property type="entry name" value="RHOD"/>
    <property type="match status" value="1"/>
</dbReference>
<gene>
    <name evidence="2" type="ORF">CYMTET_11402</name>
</gene>
<dbReference type="Gene3D" id="3.40.250.10">
    <property type="entry name" value="Rhodanese-like domain"/>
    <property type="match status" value="1"/>
</dbReference>
<dbReference type="InterPro" id="IPR001763">
    <property type="entry name" value="Rhodanese-like_dom"/>
</dbReference>
<evidence type="ECO:0000313" key="2">
    <source>
        <dbReference type="EMBL" id="KAK3280771.1"/>
    </source>
</evidence>
<dbReference type="Gene3D" id="3.40.50.150">
    <property type="entry name" value="Vaccinia Virus protein VP39"/>
    <property type="match status" value="1"/>
</dbReference>
<proteinExistence type="predicted"/>
<dbReference type="InterPro" id="IPR036873">
    <property type="entry name" value="Rhodanese-like_dom_sf"/>
</dbReference>
<evidence type="ECO:0000259" key="1">
    <source>
        <dbReference type="PROSITE" id="PS50206"/>
    </source>
</evidence>
<dbReference type="CDD" id="cd02440">
    <property type="entry name" value="AdoMet_MTases"/>
    <property type="match status" value="1"/>
</dbReference>
<dbReference type="EMBL" id="LGRX02004267">
    <property type="protein sequence ID" value="KAK3280771.1"/>
    <property type="molecule type" value="Genomic_DNA"/>
</dbReference>
<dbReference type="PROSITE" id="PS50206">
    <property type="entry name" value="RHODANESE_3"/>
    <property type="match status" value="1"/>
</dbReference>
<sequence>MSAKATAIADPSLANKYTCFTIKRLSNSYDKAGKRPKHLGRRSQLVPNETAQLCLAKLSSRASAQIVTQHSAWSARKTLRALSVPHANWPHAQKDCFAEVEFDYISPLVDLRSSSEFNELHLKGATNIPVSELEARAFELPPPFSKDPLRLFGHQDELERATELLGSKGWVLSALCCDTAEAEWTRTLEIEQGASSSRVWRPNEFLERMTPSVIEALASVPPSNLRPVAIDVGCGSGRDAVYLALALGPEWEVIAIDNHVAALDRTAELAKRAGVVVTCLARDLRKSGLPDVQAHLVHGCRFLDRNLMPAIRDEVIPRIEPSLTCAVLLMHGRNFTNPLSNMLQATKVLVSGGIFLWSHFLEGCEVYAPPRRPSRQLQRGELNYVFSEADFDILHDEVGELSTRKCNVPASFFAAQKPL</sequence>
<keyword evidence="3" id="KW-1185">Reference proteome</keyword>
<dbReference type="SUPFAM" id="SSF53335">
    <property type="entry name" value="S-adenosyl-L-methionine-dependent methyltransferases"/>
    <property type="match status" value="1"/>
</dbReference>
<protein>
    <recommendedName>
        <fullName evidence="1">Rhodanese domain-containing protein</fullName>
    </recommendedName>
</protein>
<dbReference type="InterPro" id="IPR029063">
    <property type="entry name" value="SAM-dependent_MTases_sf"/>
</dbReference>
<dbReference type="Pfam" id="PF13649">
    <property type="entry name" value="Methyltransf_25"/>
    <property type="match status" value="1"/>
</dbReference>
<dbReference type="SUPFAM" id="SSF52821">
    <property type="entry name" value="Rhodanese/Cell cycle control phosphatase"/>
    <property type="match status" value="1"/>
</dbReference>
<feature type="domain" description="Rhodanese" evidence="1">
    <location>
        <begin position="108"/>
        <end position="143"/>
    </location>
</feature>
<comment type="caution">
    <text evidence="2">The sequence shown here is derived from an EMBL/GenBank/DDBJ whole genome shotgun (WGS) entry which is preliminary data.</text>
</comment>